<dbReference type="SUPFAM" id="SSF48208">
    <property type="entry name" value="Six-hairpin glycosidases"/>
    <property type="match status" value="1"/>
</dbReference>
<dbReference type="Pfam" id="PF07221">
    <property type="entry name" value="GlcNAc_2-epim"/>
    <property type="match status" value="1"/>
</dbReference>
<evidence type="ECO:0000256" key="2">
    <source>
        <dbReference type="ARBA" id="ARBA00023235"/>
    </source>
</evidence>
<comment type="caution">
    <text evidence="3">The sequence shown here is derived from an EMBL/GenBank/DDBJ whole genome shotgun (WGS) entry which is preliminary data.</text>
</comment>
<name>A0ABT8LCJ6_9BACT</name>
<comment type="similarity">
    <text evidence="1">Belongs to the N-acylglucosamine 2-epimerase family.</text>
</comment>
<dbReference type="InterPro" id="IPR010819">
    <property type="entry name" value="AGE/CE"/>
</dbReference>
<keyword evidence="4" id="KW-1185">Reference proteome</keyword>
<dbReference type="InterPro" id="IPR034116">
    <property type="entry name" value="AGE_dom"/>
</dbReference>
<accession>A0ABT8LCJ6</accession>
<evidence type="ECO:0000256" key="1">
    <source>
        <dbReference type="ARBA" id="ARBA00008558"/>
    </source>
</evidence>
<dbReference type="InterPro" id="IPR012341">
    <property type="entry name" value="6hp_glycosidase-like_sf"/>
</dbReference>
<dbReference type="EMBL" id="JAUJEB010000004">
    <property type="protein sequence ID" value="MDN5214475.1"/>
    <property type="molecule type" value="Genomic_DNA"/>
</dbReference>
<dbReference type="CDD" id="cd00249">
    <property type="entry name" value="AGE"/>
    <property type="match status" value="1"/>
</dbReference>
<dbReference type="Proteomes" id="UP001172083">
    <property type="component" value="Unassembled WGS sequence"/>
</dbReference>
<reference evidence="3" key="1">
    <citation type="submission" date="2023-06" db="EMBL/GenBank/DDBJ databases">
        <title>Genomic of Agaribacillus aureum.</title>
        <authorList>
            <person name="Wang G."/>
        </authorList>
    </citation>
    <scope>NUCLEOTIDE SEQUENCE</scope>
    <source>
        <strain evidence="3">BMA12</strain>
    </source>
</reference>
<dbReference type="InterPro" id="IPR008928">
    <property type="entry name" value="6-hairpin_glycosidase_sf"/>
</dbReference>
<dbReference type="PANTHER" id="PTHR15108">
    <property type="entry name" value="N-ACYLGLUCOSAMINE-2-EPIMERASE"/>
    <property type="match status" value="1"/>
</dbReference>
<keyword evidence="2" id="KW-0413">Isomerase</keyword>
<evidence type="ECO:0000313" key="4">
    <source>
        <dbReference type="Proteomes" id="UP001172083"/>
    </source>
</evidence>
<proteinExistence type="inferred from homology"/>
<dbReference type="Gene3D" id="1.50.10.10">
    <property type="match status" value="1"/>
</dbReference>
<evidence type="ECO:0000313" key="3">
    <source>
        <dbReference type="EMBL" id="MDN5214475.1"/>
    </source>
</evidence>
<dbReference type="RefSeq" id="WP_346759808.1">
    <property type="nucleotide sequence ID" value="NZ_JAUJEB010000004.1"/>
</dbReference>
<protein>
    <submittedName>
        <fullName evidence="3">AGE family epimerase/isomerase</fullName>
    </submittedName>
</protein>
<organism evidence="3 4">
    <name type="scientific">Agaribacillus aureus</name>
    <dbReference type="NCBI Taxonomy" id="3051825"/>
    <lineage>
        <taxon>Bacteria</taxon>
        <taxon>Pseudomonadati</taxon>
        <taxon>Bacteroidota</taxon>
        <taxon>Cytophagia</taxon>
        <taxon>Cytophagales</taxon>
        <taxon>Splendidivirgaceae</taxon>
        <taxon>Agaribacillus</taxon>
    </lineage>
</organism>
<sequence length="387" mass="45101">MKSYKLQYHKSLWEDVIPFWEKYSPDYEKGGYFTCLDAQGQPYDTDKFVWLQARQVWLFSTIYMQEERRDSWLEMARLGAEFLRKHVFDPEGQCYFSLDHDGKPLMAAYNIFSDCFVTMAFAIYAKASGESYYADRALSLFDSILERADNPKGKYNKAIAKNRPLKGLSLPMILCNLTQELAFLLPATVLDNTINNALHEVLNHFLDVDRKILFEHVLPDGAHSDTFEGRLINPGHGLETSWFLMDIGERLKDADLISQMIDLSISLLEFGWDEKHGGIFYFMDEKGHPPQQLEWDQKLWWVHLEALVALAKGYRHSRDPRCLSWFEKVHHYTWQHFPDSRGGLEWYGYLNRQGEILLNAKGGKWKGCFHVPRGLYLCEKELGKIGD</sequence>
<gene>
    <name evidence="3" type="ORF">QQ020_20510</name>
</gene>